<keyword evidence="6" id="KW-1003">Cell membrane</keyword>
<organism evidence="7 8">
    <name type="scientific">Eiseniibacteriota bacterium</name>
    <dbReference type="NCBI Taxonomy" id="2212470"/>
    <lineage>
        <taxon>Bacteria</taxon>
        <taxon>Candidatus Eiseniibacteriota</taxon>
    </lineage>
</organism>
<dbReference type="CDD" id="cd06662">
    <property type="entry name" value="SURF1"/>
    <property type="match status" value="1"/>
</dbReference>
<dbReference type="InterPro" id="IPR045214">
    <property type="entry name" value="Surf1/Surf4"/>
</dbReference>
<reference evidence="7" key="1">
    <citation type="submission" date="2020-07" db="EMBL/GenBank/DDBJ databases">
        <title>Huge and variable diversity of episymbiotic CPR bacteria and DPANN archaea in groundwater ecosystems.</title>
        <authorList>
            <person name="He C.Y."/>
            <person name="Keren R."/>
            <person name="Whittaker M."/>
            <person name="Farag I.F."/>
            <person name="Doudna J."/>
            <person name="Cate J.H.D."/>
            <person name="Banfield J.F."/>
        </authorList>
    </citation>
    <scope>NUCLEOTIDE SEQUENCE</scope>
    <source>
        <strain evidence="7">NC_groundwater_1813_Pr3_B-0.1um_71_17</strain>
    </source>
</reference>
<protein>
    <recommendedName>
        <fullName evidence="6">SURF1-like protein</fullName>
    </recommendedName>
</protein>
<keyword evidence="4 6" id="KW-1133">Transmembrane helix</keyword>
<comment type="caution">
    <text evidence="7">The sequence shown here is derived from an EMBL/GenBank/DDBJ whole genome shotgun (WGS) entry which is preliminary data.</text>
</comment>
<comment type="subcellular location">
    <subcellularLocation>
        <location evidence="6">Cell membrane</location>
        <topology evidence="6">Multi-pass membrane protein</topology>
    </subcellularLocation>
    <subcellularLocation>
        <location evidence="1">Membrane</location>
    </subcellularLocation>
</comment>
<sequence>MRPGPLVLVIALLALAGVCARMGLWQHSRWVEKRAANARLESMLRAGPESLAGGAALKARRTDKVLLGGRFDTSRHLLLSHEPEEGGVGVDVVTPLRLADGVLVLVNRGWMAVDSAEAAHPERFTTDDSVLVVAYAQPLKGAHSRLPWVRLAGETPERWSSLHPDPDTLAARWPGVTNDVWLVALPECTMDSLKRFPPRLTDPQTHLSYAVQWAIFTLAALGGVIVVLARERKRAAGAAA</sequence>
<evidence type="ECO:0000256" key="5">
    <source>
        <dbReference type="ARBA" id="ARBA00023136"/>
    </source>
</evidence>
<dbReference type="PANTHER" id="PTHR23427:SF2">
    <property type="entry name" value="SURFEIT LOCUS PROTEIN 1"/>
    <property type="match status" value="1"/>
</dbReference>
<evidence type="ECO:0000313" key="8">
    <source>
        <dbReference type="Proteomes" id="UP000696931"/>
    </source>
</evidence>
<feature type="transmembrane region" description="Helical" evidence="6">
    <location>
        <begin position="209"/>
        <end position="229"/>
    </location>
</feature>
<evidence type="ECO:0000256" key="1">
    <source>
        <dbReference type="ARBA" id="ARBA00004370"/>
    </source>
</evidence>
<evidence type="ECO:0000256" key="4">
    <source>
        <dbReference type="ARBA" id="ARBA00022989"/>
    </source>
</evidence>
<name>A0A933S954_UNCEI</name>
<accession>A0A933S954</accession>
<evidence type="ECO:0000256" key="6">
    <source>
        <dbReference type="RuleBase" id="RU363076"/>
    </source>
</evidence>
<keyword evidence="3 6" id="KW-0812">Transmembrane</keyword>
<dbReference type="PANTHER" id="PTHR23427">
    <property type="entry name" value="SURFEIT LOCUS PROTEIN"/>
    <property type="match status" value="1"/>
</dbReference>
<dbReference type="EMBL" id="JACRIW010000017">
    <property type="protein sequence ID" value="MBI5168242.1"/>
    <property type="molecule type" value="Genomic_DNA"/>
</dbReference>
<evidence type="ECO:0000256" key="3">
    <source>
        <dbReference type="ARBA" id="ARBA00022692"/>
    </source>
</evidence>
<comment type="similarity">
    <text evidence="2 6">Belongs to the SURF1 family.</text>
</comment>
<evidence type="ECO:0000256" key="2">
    <source>
        <dbReference type="ARBA" id="ARBA00007165"/>
    </source>
</evidence>
<dbReference type="AlphaFoldDB" id="A0A933S954"/>
<dbReference type="PROSITE" id="PS50895">
    <property type="entry name" value="SURF1"/>
    <property type="match status" value="1"/>
</dbReference>
<dbReference type="InterPro" id="IPR002994">
    <property type="entry name" value="Surf1/Shy1"/>
</dbReference>
<comment type="caution">
    <text evidence="6">Lacks conserved residue(s) required for the propagation of feature annotation.</text>
</comment>
<evidence type="ECO:0000313" key="7">
    <source>
        <dbReference type="EMBL" id="MBI5168242.1"/>
    </source>
</evidence>
<keyword evidence="5 6" id="KW-0472">Membrane</keyword>
<dbReference type="Pfam" id="PF02104">
    <property type="entry name" value="SURF1"/>
    <property type="match status" value="1"/>
</dbReference>
<proteinExistence type="inferred from homology"/>
<gene>
    <name evidence="7" type="ORF">HZA61_02015</name>
</gene>
<dbReference type="GO" id="GO:0005886">
    <property type="term" value="C:plasma membrane"/>
    <property type="evidence" value="ECO:0007669"/>
    <property type="project" value="UniProtKB-SubCell"/>
</dbReference>
<dbReference type="Proteomes" id="UP000696931">
    <property type="component" value="Unassembled WGS sequence"/>
</dbReference>